<proteinExistence type="predicted"/>
<comment type="caution">
    <text evidence="2">The sequence shown here is derived from an EMBL/GenBank/DDBJ whole genome shotgun (WGS) entry which is preliminary data.</text>
</comment>
<dbReference type="InterPro" id="IPR000073">
    <property type="entry name" value="AB_hydrolase_1"/>
</dbReference>
<dbReference type="Pfam" id="PF12697">
    <property type="entry name" value="Abhydrolase_6"/>
    <property type="match status" value="1"/>
</dbReference>
<dbReference type="Proteomes" id="UP000563898">
    <property type="component" value="Unassembled WGS sequence"/>
</dbReference>
<organism evidence="2 3">
    <name type="scientific">Gordonia polyisoprenivorans</name>
    <dbReference type="NCBI Taxonomy" id="84595"/>
    <lineage>
        <taxon>Bacteria</taxon>
        <taxon>Bacillati</taxon>
        <taxon>Actinomycetota</taxon>
        <taxon>Actinomycetes</taxon>
        <taxon>Mycobacteriales</taxon>
        <taxon>Gordoniaceae</taxon>
        <taxon>Gordonia</taxon>
    </lineage>
</organism>
<sequence length="234" mass="25373">MTGPPVILIPGMLCDEETWIDIAPALGAHSLPPLTRPTIAGMADEVLDTAPNTFVLAGLSLGAIVGFEILRRAPHRVIGFCAISTNASAPTPHQLSAWRSHAARTVAGDFETIVREDIAPTMFADARPSRAQVERFVEMARRVGPTTFRAQLAAQSTRSDALAHLTRVHRPTLVISASHDVLCPPRYHQRIADAIPGARLASVDAGHLCTWDRPDRLAQLIRSHLTDSPELQEI</sequence>
<accession>A0A846WGZ3</accession>
<protein>
    <submittedName>
        <fullName evidence="2">Alpha/beta fold hydrolase</fullName>
    </submittedName>
</protein>
<dbReference type="PANTHER" id="PTHR43433:SF5">
    <property type="entry name" value="AB HYDROLASE-1 DOMAIN-CONTAINING PROTEIN"/>
    <property type="match status" value="1"/>
</dbReference>
<dbReference type="PANTHER" id="PTHR43433">
    <property type="entry name" value="HYDROLASE, ALPHA/BETA FOLD FAMILY PROTEIN"/>
    <property type="match status" value="1"/>
</dbReference>
<dbReference type="EMBL" id="JAAXPC010000001">
    <property type="protein sequence ID" value="NKY00299.1"/>
    <property type="molecule type" value="Genomic_DNA"/>
</dbReference>
<dbReference type="RefSeq" id="WP_035728845.1">
    <property type="nucleotide sequence ID" value="NZ_CP085887.1"/>
</dbReference>
<evidence type="ECO:0000259" key="1">
    <source>
        <dbReference type="Pfam" id="PF12697"/>
    </source>
</evidence>
<dbReference type="GO" id="GO:0016787">
    <property type="term" value="F:hydrolase activity"/>
    <property type="evidence" value="ECO:0007669"/>
    <property type="project" value="UniProtKB-KW"/>
</dbReference>
<keyword evidence="2" id="KW-0378">Hydrolase</keyword>
<dbReference type="InterPro" id="IPR029058">
    <property type="entry name" value="AB_hydrolase_fold"/>
</dbReference>
<dbReference type="AlphaFoldDB" id="A0A846WGZ3"/>
<gene>
    <name evidence="2" type="ORF">HGA05_01715</name>
</gene>
<name>A0A846WGZ3_9ACTN</name>
<feature type="domain" description="AB hydrolase-1" evidence="1">
    <location>
        <begin position="30"/>
        <end position="219"/>
    </location>
</feature>
<evidence type="ECO:0000313" key="3">
    <source>
        <dbReference type="Proteomes" id="UP000563898"/>
    </source>
</evidence>
<dbReference type="SUPFAM" id="SSF53474">
    <property type="entry name" value="alpha/beta-Hydrolases"/>
    <property type="match status" value="1"/>
</dbReference>
<dbReference type="Gene3D" id="3.40.50.1820">
    <property type="entry name" value="alpha/beta hydrolase"/>
    <property type="match status" value="1"/>
</dbReference>
<dbReference type="InterPro" id="IPR050471">
    <property type="entry name" value="AB_hydrolase"/>
</dbReference>
<reference evidence="2 3" key="1">
    <citation type="submission" date="2020-04" db="EMBL/GenBank/DDBJ databases">
        <title>MicrobeNet Type strains.</title>
        <authorList>
            <person name="Nicholson A.C."/>
        </authorList>
    </citation>
    <scope>NUCLEOTIDE SEQUENCE [LARGE SCALE GENOMIC DNA]</scope>
    <source>
        <strain evidence="2 3">ATCC BAA-14</strain>
    </source>
</reference>
<evidence type="ECO:0000313" key="2">
    <source>
        <dbReference type="EMBL" id="NKY00299.1"/>
    </source>
</evidence>